<dbReference type="AlphaFoldDB" id="A0A5M4FDB4"/>
<dbReference type="Pfam" id="PF20471">
    <property type="entry name" value="DUF6716"/>
    <property type="match status" value="1"/>
</dbReference>
<dbReference type="InterPro" id="IPR046561">
    <property type="entry name" value="DUF6716"/>
</dbReference>
<dbReference type="SUPFAM" id="SSF53756">
    <property type="entry name" value="UDP-Glycosyltransferase/glycogen phosphorylase"/>
    <property type="match status" value="1"/>
</dbReference>
<protein>
    <recommendedName>
        <fullName evidence="3">Glycosyltransferase family 4 protein</fullName>
    </recommendedName>
</protein>
<dbReference type="OrthoDB" id="8441777at2"/>
<evidence type="ECO:0008006" key="3">
    <source>
        <dbReference type="Google" id="ProtNLM"/>
    </source>
</evidence>
<evidence type="ECO:0000313" key="2">
    <source>
        <dbReference type="Proteomes" id="UP000380867"/>
    </source>
</evidence>
<evidence type="ECO:0000313" key="1">
    <source>
        <dbReference type="EMBL" id="KAA1397242.1"/>
    </source>
</evidence>
<sequence length="430" mass="47710">MTETPRVLVFTDSDSYVKWGASLANQIPKDWSVRLAVARSKAEPSPRQMAEALVDSRFEGDPPVRVGRDELRSILDEWRPDVVVAASRGPAVHALVSLIDNVPGRPVLVSGLAGIAVPVIPYGLGFRRAVDVFVLHSRRELREFAVASKELGIPHTYELATLPFLASAPRPVIADTMRQVDEPGPVRNRIVFAAQALVPGARRERTWLLQQLIETARAHPHLEVVIKVRARSGEPQTHAEQFSYEDLLAEIAASGEQVPANLVVESGAMARHLRRAIGLVTVSSTSLLEAMAEGVPCLALTDFGVGADQINLVLAQSGLLGTTRDLVAASFRHPEPDWLEDNYFHDSSDNTWLARVELLLERRRLVGLPPYRVPPRTLANRARARGYRHFAFTSAEGSRLERVESRALALGIWGNRRRREILRAVRRRRV</sequence>
<comment type="caution">
    <text evidence="1">The sequence shown here is derived from an EMBL/GenBank/DDBJ whole genome shotgun (WGS) entry which is preliminary data.</text>
</comment>
<dbReference type="EMBL" id="SDPQ02000002">
    <property type="protein sequence ID" value="KAA1397242.1"/>
    <property type="molecule type" value="Genomic_DNA"/>
</dbReference>
<dbReference type="RefSeq" id="WP_149688725.1">
    <property type="nucleotide sequence ID" value="NZ_SDPQ02000002.1"/>
</dbReference>
<dbReference type="Proteomes" id="UP000380867">
    <property type="component" value="Unassembled WGS sequence"/>
</dbReference>
<organism evidence="1 2">
    <name type="scientific">Aeromicrobium ginsengisoli</name>
    <dbReference type="NCBI Taxonomy" id="363867"/>
    <lineage>
        <taxon>Bacteria</taxon>
        <taxon>Bacillati</taxon>
        <taxon>Actinomycetota</taxon>
        <taxon>Actinomycetes</taxon>
        <taxon>Propionibacteriales</taxon>
        <taxon>Nocardioidaceae</taxon>
        <taxon>Aeromicrobium</taxon>
    </lineage>
</organism>
<reference evidence="1" key="1">
    <citation type="submission" date="2019-09" db="EMBL/GenBank/DDBJ databases">
        <authorList>
            <person name="Li J."/>
        </authorList>
    </citation>
    <scope>NUCLEOTIDE SEQUENCE [LARGE SCALE GENOMIC DNA]</scope>
    <source>
        <strain evidence="1">JCM 14732</strain>
    </source>
</reference>
<name>A0A5M4FDB4_9ACTN</name>
<gene>
    <name evidence="1" type="ORF">ESP70_007540</name>
</gene>
<proteinExistence type="predicted"/>
<keyword evidence="2" id="KW-1185">Reference proteome</keyword>
<accession>A0A5M4FDB4</accession>